<sequence length="124" mass="13517">MPNIVKVHLAPPDIATPRCTLRPTAASQRSTSVSSVYGSTSGASDDVGPNASRCRYVSARSSRARLQAVYRASLHALSRQRDCYFAVSRDPDPHLPCAIPNYTLRRSGSLNGFTCSCYDPAERR</sequence>
<gene>
    <name evidence="2" type="ORF">BAUCODRAFT_120536</name>
</gene>
<organism evidence="2 3">
    <name type="scientific">Baudoinia panamericana (strain UAMH 10762)</name>
    <name type="common">Angels' share fungus</name>
    <name type="synonym">Baudoinia compniacensis (strain UAMH 10762)</name>
    <dbReference type="NCBI Taxonomy" id="717646"/>
    <lineage>
        <taxon>Eukaryota</taxon>
        <taxon>Fungi</taxon>
        <taxon>Dikarya</taxon>
        <taxon>Ascomycota</taxon>
        <taxon>Pezizomycotina</taxon>
        <taxon>Dothideomycetes</taxon>
        <taxon>Dothideomycetidae</taxon>
        <taxon>Mycosphaerellales</taxon>
        <taxon>Teratosphaeriaceae</taxon>
        <taxon>Baudoinia</taxon>
    </lineage>
</organism>
<dbReference type="RefSeq" id="XP_007674192.1">
    <property type="nucleotide sequence ID" value="XM_007676002.1"/>
</dbReference>
<dbReference type="KEGG" id="bcom:BAUCODRAFT_120536"/>
<reference evidence="2 3" key="1">
    <citation type="journal article" date="2012" name="PLoS Pathog.">
        <title>Diverse lifestyles and strategies of plant pathogenesis encoded in the genomes of eighteen Dothideomycetes fungi.</title>
        <authorList>
            <person name="Ohm R.A."/>
            <person name="Feau N."/>
            <person name="Henrissat B."/>
            <person name="Schoch C.L."/>
            <person name="Horwitz B.A."/>
            <person name="Barry K.W."/>
            <person name="Condon B.J."/>
            <person name="Copeland A.C."/>
            <person name="Dhillon B."/>
            <person name="Glaser F."/>
            <person name="Hesse C.N."/>
            <person name="Kosti I."/>
            <person name="LaButti K."/>
            <person name="Lindquist E.A."/>
            <person name="Lucas S."/>
            <person name="Salamov A.A."/>
            <person name="Bradshaw R.E."/>
            <person name="Ciuffetti L."/>
            <person name="Hamelin R.C."/>
            <person name="Kema G.H.J."/>
            <person name="Lawrence C."/>
            <person name="Scott J.A."/>
            <person name="Spatafora J.W."/>
            <person name="Turgeon B.G."/>
            <person name="de Wit P.J.G.M."/>
            <person name="Zhong S."/>
            <person name="Goodwin S.B."/>
            <person name="Grigoriev I.V."/>
        </authorList>
    </citation>
    <scope>NUCLEOTIDE SEQUENCE [LARGE SCALE GENOMIC DNA]</scope>
    <source>
        <strain evidence="2 3">UAMH 10762</strain>
    </source>
</reference>
<evidence type="ECO:0000313" key="2">
    <source>
        <dbReference type="EMBL" id="EMC99252.1"/>
    </source>
</evidence>
<dbReference type="AlphaFoldDB" id="M2LX38"/>
<evidence type="ECO:0000256" key="1">
    <source>
        <dbReference type="SAM" id="MobiDB-lite"/>
    </source>
</evidence>
<evidence type="ECO:0000313" key="3">
    <source>
        <dbReference type="Proteomes" id="UP000011761"/>
    </source>
</evidence>
<accession>M2LX38</accession>
<dbReference type="EMBL" id="KB445552">
    <property type="protein sequence ID" value="EMC99252.1"/>
    <property type="molecule type" value="Genomic_DNA"/>
</dbReference>
<dbReference type="Proteomes" id="UP000011761">
    <property type="component" value="Unassembled WGS sequence"/>
</dbReference>
<keyword evidence="3" id="KW-1185">Reference proteome</keyword>
<feature type="region of interest" description="Disordered" evidence="1">
    <location>
        <begin position="18"/>
        <end position="49"/>
    </location>
</feature>
<dbReference type="HOGENOM" id="CLU_2003481_0_0_1"/>
<feature type="compositionally biased region" description="Low complexity" evidence="1">
    <location>
        <begin position="24"/>
        <end position="44"/>
    </location>
</feature>
<proteinExistence type="predicted"/>
<protein>
    <submittedName>
        <fullName evidence="2">Uncharacterized protein</fullName>
    </submittedName>
</protein>
<dbReference type="GeneID" id="19107521"/>
<name>M2LX38_BAUPA</name>